<evidence type="ECO:0000313" key="7">
    <source>
        <dbReference type="EMBL" id="KAK7042044.1"/>
    </source>
</evidence>
<gene>
    <name evidence="7" type="ORF">R3P38DRAFT_2611069</name>
</gene>
<dbReference type="EMBL" id="JAWWNJ010000013">
    <property type="protein sequence ID" value="KAK7042044.1"/>
    <property type="molecule type" value="Genomic_DNA"/>
</dbReference>
<name>A0AAW0CPM7_9AGAR</name>
<proteinExistence type="predicted"/>
<protein>
    <submittedName>
        <fullName evidence="7">MYND-type domain-containing protein</fullName>
    </submittedName>
</protein>
<dbReference type="PROSITE" id="PS50865">
    <property type="entry name" value="ZF_MYND_2"/>
    <property type="match status" value="1"/>
</dbReference>
<evidence type="ECO:0000256" key="4">
    <source>
        <dbReference type="PROSITE-ProRule" id="PRU00134"/>
    </source>
</evidence>
<evidence type="ECO:0000256" key="2">
    <source>
        <dbReference type="ARBA" id="ARBA00022771"/>
    </source>
</evidence>
<accession>A0AAW0CPM7</accession>
<keyword evidence="1" id="KW-0479">Metal-binding</keyword>
<organism evidence="7 8">
    <name type="scientific">Favolaschia claudopus</name>
    <dbReference type="NCBI Taxonomy" id="2862362"/>
    <lineage>
        <taxon>Eukaryota</taxon>
        <taxon>Fungi</taxon>
        <taxon>Dikarya</taxon>
        <taxon>Basidiomycota</taxon>
        <taxon>Agaricomycotina</taxon>
        <taxon>Agaricomycetes</taxon>
        <taxon>Agaricomycetidae</taxon>
        <taxon>Agaricales</taxon>
        <taxon>Marasmiineae</taxon>
        <taxon>Mycenaceae</taxon>
        <taxon>Favolaschia</taxon>
    </lineage>
</organism>
<dbReference type="Gene3D" id="6.10.140.2220">
    <property type="match status" value="1"/>
</dbReference>
<dbReference type="InterPro" id="IPR002893">
    <property type="entry name" value="Znf_MYND"/>
</dbReference>
<keyword evidence="2 4" id="KW-0863">Zinc-finger</keyword>
<keyword evidence="5" id="KW-0175">Coiled coil</keyword>
<evidence type="ECO:0000313" key="8">
    <source>
        <dbReference type="Proteomes" id="UP001362999"/>
    </source>
</evidence>
<dbReference type="Proteomes" id="UP001362999">
    <property type="component" value="Unassembled WGS sequence"/>
</dbReference>
<sequence>MALALVPQVHPDLRLDKLVKLPPDLRRLAKTAAHGSLESLVKLKKLIKDGSTPHFVLFLPVLYANLDPEAIPHSDDVDAVETAAEVNIILMRAYTSLEALSLFHLSAAVCIDLWPRIWTWIEFFDAYNFCLHQLPITDCSPHGNRAQFLRQVWRIRHDLGSNDLVDSTPGVWTMVGNMWARCVQTNAFACGFFGGEAVTNFIQATGPIQMCHFRELLLAVGGNQQDLAVIIAKHLSLVTHDLRHSASETNISYVRAVIVYLLKGVQQAIFSREAFACTGLATALVDTAMAFSNIKGDEMVELLLGTWKLFRWTLTENVLQVWMPKALKAGLLRIILACATHDPPVVDDPDFRQVLSKDLPPSLVYYSVLSQLLHALKDMQTITEIQGTAISDDWGRFMLLAKGRLALCMAFRHGKIELLRACDDMKCSRIDYRARLNVCSICRRRCYCSEECQRIDWTEGGHRKTCGFLYAQRRKQPEDLSRRNVHFLRVLLHRDYLDHRRAIWTHQVQFMQSHADIHTDSSFYTHFDYSRGAMEFRILPLSSLADGNKFSRSPELPLFRAQAAASEGRMELHYMLVSGGSVARGRWVPMRSSSGVVMQRLVGIAKQVTKEEYAEAYEQRLEDELKRLEEEVDAAGLVQTH</sequence>
<comment type="caution">
    <text evidence="7">The sequence shown here is derived from an EMBL/GenBank/DDBJ whole genome shotgun (WGS) entry which is preliminary data.</text>
</comment>
<evidence type="ECO:0000256" key="5">
    <source>
        <dbReference type="SAM" id="Coils"/>
    </source>
</evidence>
<evidence type="ECO:0000256" key="1">
    <source>
        <dbReference type="ARBA" id="ARBA00022723"/>
    </source>
</evidence>
<dbReference type="Pfam" id="PF01753">
    <property type="entry name" value="zf-MYND"/>
    <property type="match status" value="1"/>
</dbReference>
<evidence type="ECO:0000259" key="6">
    <source>
        <dbReference type="PROSITE" id="PS50865"/>
    </source>
</evidence>
<feature type="domain" description="MYND-type" evidence="6">
    <location>
        <begin position="424"/>
        <end position="466"/>
    </location>
</feature>
<dbReference type="GO" id="GO:0008270">
    <property type="term" value="F:zinc ion binding"/>
    <property type="evidence" value="ECO:0007669"/>
    <property type="project" value="UniProtKB-KW"/>
</dbReference>
<keyword evidence="3" id="KW-0862">Zinc</keyword>
<dbReference type="AlphaFoldDB" id="A0AAW0CPM7"/>
<dbReference type="SUPFAM" id="SSF144232">
    <property type="entry name" value="HIT/MYND zinc finger-like"/>
    <property type="match status" value="1"/>
</dbReference>
<feature type="coiled-coil region" evidence="5">
    <location>
        <begin position="611"/>
        <end position="638"/>
    </location>
</feature>
<evidence type="ECO:0000256" key="3">
    <source>
        <dbReference type="ARBA" id="ARBA00022833"/>
    </source>
</evidence>
<reference evidence="7 8" key="1">
    <citation type="journal article" date="2024" name="J Genomics">
        <title>Draft genome sequencing and assembly of Favolaschia claudopus CIRM-BRFM 2984 isolated from oak limbs.</title>
        <authorList>
            <person name="Navarro D."/>
            <person name="Drula E."/>
            <person name="Chaduli D."/>
            <person name="Cazenave R."/>
            <person name="Ahrendt S."/>
            <person name="Wang J."/>
            <person name="Lipzen A."/>
            <person name="Daum C."/>
            <person name="Barry K."/>
            <person name="Grigoriev I.V."/>
            <person name="Favel A."/>
            <person name="Rosso M.N."/>
            <person name="Martin F."/>
        </authorList>
    </citation>
    <scope>NUCLEOTIDE SEQUENCE [LARGE SCALE GENOMIC DNA]</scope>
    <source>
        <strain evidence="7 8">CIRM-BRFM 2984</strain>
    </source>
</reference>
<keyword evidence="8" id="KW-1185">Reference proteome</keyword>